<feature type="compositionally biased region" description="Basic and acidic residues" evidence="7">
    <location>
        <begin position="365"/>
        <end position="378"/>
    </location>
</feature>
<feature type="region of interest" description="Disordered" evidence="7">
    <location>
        <begin position="1"/>
        <end position="21"/>
    </location>
</feature>
<evidence type="ECO:0000256" key="7">
    <source>
        <dbReference type="SAM" id="MobiDB-lite"/>
    </source>
</evidence>
<feature type="region of interest" description="Disordered" evidence="7">
    <location>
        <begin position="357"/>
        <end position="404"/>
    </location>
</feature>
<feature type="compositionally biased region" description="Basic and acidic residues" evidence="7">
    <location>
        <begin position="480"/>
        <end position="492"/>
    </location>
</feature>
<feature type="region of interest" description="Disordered" evidence="7">
    <location>
        <begin position="450"/>
        <end position="602"/>
    </location>
</feature>
<keyword evidence="10" id="KW-1185">Reference proteome</keyword>
<evidence type="ECO:0000259" key="8">
    <source>
        <dbReference type="PROSITE" id="PS50305"/>
    </source>
</evidence>
<dbReference type="GO" id="GO:0031934">
    <property type="term" value="C:mating-type region heterochromatin"/>
    <property type="evidence" value="ECO:0007669"/>
    <property type="project" value="TreeGrafter"/>
</dbReference>
<dbReference type="GO" id="GO:0017136">
    <property type="term" value="F:histone deacetylase activity, NAD-dependent"/>
    <property type="evidence" value="ECO:0007669"/>
    <property type="project" value="TreeGrafter"/>
</dbReference>
<accession>A0A409VDH8</accession>
<feature type="region of interest" description="Disordered" evidence="7">
    <location>
        <begin position="932"/>
        <end position="972"/>
    </location>
</feature>
<evidence type="ECO:0000256" key="1">
    <source>
        <dbReference type="ARBA" id="ARBA00004173"/>
    </source>
</evidence>
<evidence type="ECO:0000256" key="2">
    <source>
        <dbReference type="ARBA" id="ARBA00006924"/>
    </source>
</evidence>
<comment type="caution">
    <text evidence="9">The sequence shown here is derived from an EMBL/GenBank/DDBJ whole genome shotgun (WGS) entry which is preliminary data.</text>
</comment>
<dbReference type="InterPro" id="IPR050134">
    <property type="entry name" value="NAD-dep_sirtuin_deacylases"/>
</dbReference>
<dbReference type="GO" id="GO:0000122">
    <property type="term" value="P:negative regulation of transcription by RNA polymerase II"/>
    <property type="evidence" value="ECO:0007669"/>
    <property type="project" value="TreeGrafter"/>
</dbReference>
<dbReference type="GO" id="GO:0070403">
    <property type="term" value="F:NAD+ binding"/>
    <property type="evidence" value="ECO:0007669"/>
    <property type="project" value="InterPro"/>
</dbReference>
<feature type="region of interest" description="Disordered" evidence="7">
    <location>
        <begin position="626"/>
        <end position="738"/>
    </location>
</feature>
<evidence type="ECO:0000313" key="10">
    <source>
        <dbReference type="Proteomes" id="UP000284842"/>
    </source>
</evidence>
<feature type="compositionally biased region" description="Basic residues" evidence="7">
    <location>
        <begin position="947"/>
        <end position="963"/>
    </location>
</feature>
<dbReference type="GO" id="GO:0005634">
    <property type="term" value="C:nucleus"/>
    <property type="evidence" value="ECO:0007669"/>
    <property type="project" value="TreeGrafter"/>
</dbReference>
<dbReference type="AlphaFoldDB" id="A0A409VDH8"/>
<dbReference type="SUPFAM" id="SSF52467">
    <property type="entry name" value="DHS-like NAD/FAD-binding domain"/>
    <property type="match status" value="1"/>
</dbReference>
<dbReference type="InterPro" id="IPR003000">
    <property type="entry name" value="Sirtuin"/>
</dbReference>
<feature type="compositionally biased region" description="Low complexity" evidence="7">
    <location>
        <begin position="588"/>
        <end position="602"/>
    </location>
</feature>
<feature type="region of interest" description="Disordered" evidence="7">
    <location>
        <begin position="809"/>
        <end position="835"/>
    </location>
</feature>
<evidence type="ECO:0000313" key="9">
    <source>
        <dbReference type="EMBL" id="PPQ63925.1"/>
    </source>
</evidence>
<dbReference type="InterPro" id="IPR026590">
    <property type="entry name" value="Ssirtuin_cat_dom"/>
</dbReference>
<feature type="compositionally biased region" description="Polar residues" evidence="7">
    <location>
        <begin position="546"/>
        <end position="558"/>
    </location>
</feature>
<evidence type="ECO:0000256" key="5">
    <source>
        <dbReference type="ARBA" id="ARBA00023128"/>
    </source>
</evidence>
<dbReference type="InterPro" id="IPR026591">
    <property type="entry name" value="Sirtuin_cat_small_dom_sf"/>
</dbReference>
<comment type="similarity">
    <text evidence="2">Belongs to the sirtuin family. Class I subfamily.</text>
</comment>
<comment type="subcellular location">
    <subcellularLocation>
        <location evidence="1">Mitochondrion</location>
    </subcellularLocation>
</comment>
<feature type="domain" description="Deacetylase sirtuin-type" evidence="8">
    <location>
        <begin position="24"/>
        <end position="449"/>
    </location>
</feature>
<dbReference type="OrthoDB" id="2919105at2759"/>
<keyword evidence="3" id="KW-0808">Transferase</keyword>
<dbReference type="STRING" id="181874.A0A409VDH8"/>
<organism evidence="9 10">
    <name type="scientific">Panaeolus cyanescens</name>
    <dbReference type="NCBI Taxonomy" id="181874"/>
    <lineage>
        <taxon>Eukaryota</taxon>
        <taxon>Fungi</taxon>
        <taxon>Dikarya</taxon>
        <taxon>Basidiomycota</taxon>
        <taxon>Agaricomycotina</taxon>
        <taxon>Agaricomycetes</taxon>
        <taxon>Agaricomycetidae</taxon>
        <taxon>Agaricales</taxon>
        <taxon>Agaricineae</taxon>
        <taxon>Galeropsidaceae</taxon>
        <taxon>Panaeolus</taxon>
    </lineage>
</organism>
<dbReference type="GO" id="GO:0006282">
    <property type="term" value="P:regulation of DNA repair"/>
    <property type="evidence" value="ECO:0007669"/>
    <property type="project" value="TreeGrafter"/>
</dbReference>
<dbReference type="Pfam" id="PF02146">
    <property type="entry name" value="SIR2"/>
    <property type="match status" value="2"/>
</dbReference>
<proteinExistence type="inferred from homology"/>
<reference evidence="9 10" key="1">
    <citation type="journal article" date="2018" name="Evol. Lett.">
        <title>Horizontal gene cluster transfer increased hallucinogenic mushroom diversity.</title>
        <authorList>
            <person name="Reynolds H.T."/>
            <person name="Vijayakumar V."/>
            <person name="Gluck-Thaler E."/>
            <person name="Korotkin H.B."/>
            <person name="Matheny P.B."/>
            <person name="Slot J.C."/>
        </authorList>
    </citation>
    <scope>NUCLEOTIDE SEQUENCE [LARGE SCALE GENOMIC DNA]</scope>
    <source>
        <strain evidence="9 10">2629</strain>
    </source>
</reference>
<feature type="compositionally biased region" description="Low complexity" evidence="7">
    <location>
        <begin position="935"/>
        <end position="946"/>
    </location>
</feature>
<dbReference type="PANTHER" id="PTHR11085:SF15">
    <property type="entry name" value="NAD-DEPENDENT HISTONE DEACETYLASE HST4"/>
    <property type="match status" value="1"/>
</dbReference>
<evidence type="ECO:0000256" key="6">
    <source>
        <dbReference type="PROSITE-ProRule" id="PRU00236"/>
    </source>
</evidence>
<sequence length="995" mass="107993">MTVLVPLDKRSSSSSSSPSFITTSAVPNVHLAKTLSAIMKARRIVVICGAGISVQAGIPDFRSSEGLFQSIKRDNPREQLSSGKELFDASVFNSEHKTSLFCQMIAQLSDLSQAAQPTPFHNLLRALDDRGRLLRVYTQNIDAIEQKSGLSFGVPEFDDKRYKSRSKGKQKEVEDQPLVLDPTNVASCEHAVGPSAVNTTVPSSSAAAVASSSTAAGPSSSANRLPSPPVETPRCIPLHGTLQAMHCQICTRSFPLSNYISALNAGQPPPCPECTSLERARQSVGKRPRGIGRLRPSVVLYNEDHKDGEGVGEVVRKDLLGGSKGKGRGGADLVLVVGTSLRVPGTKRMVREFSKAVKARAGVGAKDETEKTPTKDKTTAANGGLSTPAPSPRRTPSTDEDTLSLPPRAVYLNLDFPVPTREWEGVFDVWIQGDAQQFAELLRSEIDKEAKAKQESTEKKKRKEEEVDDEDVLPDGSTLIERKQKGKMKENMTQDTPSKGKQKDGKVQAKRKTSTNSRVIASLDSDVEVSSLGKRRKTGTDAGPNAASSSTLPTTPVKSQVLPGTPLTPPITPTSRLLSSQKAKARSKLSSTVSSQSVAPISQTKIFLRIPPRSVAPSAVLRNDAELSLPPPLPAAGVCLESSSGDESTDGDTVEVSMDSAPDSDSDVVTASAPSTHALPKGRRDATPPLPQDVWAPTHSPGTSTSALPPTGSRGKRSRRSPEMLQRHEEMEHSRYGNSVLDYDDTAYRTAYSYTPGHHLTGDLSSLTSLSDGGGTSDTLSDTDEGMDVDVVGDDMDVDDLPRGRHTNIHGWYPGRVQHRRNSSPAQMPCSPPRRAGYAREEAYPEIRYHHNRRNDTYPPLHAHTSSYPHSVPLEHSYMSSQYYSYYPQLYPNHHEQYHNRDHALYTTPYYSHATTYEQYAAHHHSVSLSATLPSYTRSGPSSSSHQRNHSQSRREARHRRTHVTAPPLSAHRQLSSGVLISTAPLLSGIRDTAS</sequence>
<protein>
    <recommendedName>
        <fullName evidence="8">Deacetylase sirtuin-type domain-containing protein</fullName>
    </recommendedName>
</protein>
<keyword evidence="4" id="KW-0520">NAD</keyword>
<evidence type="ECO:0000256" key="3">
    <source>
        <dbReference type="ARBA" id="ARBA00022679"/>
    </source>
</evidence>
<keyword evidence="5" id="KW-0496">Mitochondrion</keyword>
<comment type="caution">
    <text evidence="6">Lacks conserved residue(s) required for the propagation of feature annotation.</text>
</comment>
<dbReference type="InterPro" id="IPR029035">
    <property type="entry name" value="DHS-like_NAD/FAD-binding_dom"/>
</dbReference>
<dbReference type="EMBL" id="NHTK01006104">
    <property type="protein sequence ID" value="PPQ63925.1"/>
    <property type="molecule type" value="Genomic_DNA"/>
</dbReference>
<dbReference type="GO" id="GO:0005739">
    <property type="term" value="C:mitochondrion"/>
    <property type="evidence" value="ECO:0007669"/>
    <property type="project" value="UniProtKB-SubCell"/>
</dbReference>
<dbReference type="GO" id="GO:1990414">
    <property type="term" value="P:replication-born double-strand break repair via sister chromatid exchange"/>
    <property type="evidence" value="ECO:0007669"/>
    <property type="project" value="TreeGrafter"/>
</dbReference>
<dbReference type="PROSITE" id="PS50305">
    <property type="entry name" value="SIRTUIN"/>
    <property type="match status" value="1"/>
</dbReference>
<name>A0A409VDH8_9AGAR</name>
<dbReference type="Gene3D" id="3.40.50.1220">
    <property type="entry name" value="TPP-binding domain"/>
    <property type="match status" value="2"/>
</dbReference>
<dbReference type="InParanoid" id="A0A409VDH8"/>
<dbReference type="GO" id="GO:0031508">
    <property type="term" value="P:pericentric heterochromatin formation"/>
    <property type="evidence" value="ECO:0007669"/>
    <property type="project" value="TreeGrafter"/>
</dbReference>
<dbReference type="Proteomes" id="UP000284842">
    <property type="component" value="Unassembled WGS sequence"/>
</dbReference>
<dbReference type="PANTHER" id="PTHR11085">
    <property type="entry name" value="NAD-DEPENDENT PROTEIN DEACYLASE SIRTUIN-5, MITOCHONDRIAL-RELATED"/>
    <property type="match status" value="1"/>
</dbReference>
<feature type="compositionally biased region" description="Low complexity" evidence="7">
    <location>
        <begin position="386"/>
        <end position="395"/>
    </location>
</feature>
<feature type="compositionally biased region" description="Basic and acidic residues" evidence="7">
    <location>
        <begin position="720"/>
        <end position="735"/>
    </location>
</feature>
<gene>
    <name evidence="9" type="ORF">CVT24_010323</name>
</gene>
<dbReference type="Gene3D" id="3.30.1600.10">
    <property type="entry name" value="SIR2/SIRT2 'Small Domain"/>
    <property type="match status" value="2"/>
</dbReference>
<feature type="region of interest" description="Disordered" evidence="7">
    <location>
        <begin position="161"/>
        <end position="180"/>
    </location>
</feature>
<evidence type="ECO:0000256" key="4">
    <source>
        <dbReference type="ARBA" id="ARBA00023027"/>
    </source>
</evidence>